<comment type="similarity">
    <text evidence="2">Belongs to the DNase I family.</text>
</comment>
<dbReference type="SUPFAM" id="SSF48403">
    <property type="entry name" value="Ankyrin repeat"/>
    <property type="match status" value="1"/>
</dbReference>
<keyword evidence="7" id="KW-0648">Protein biosynthesis</keyword>
<dbReference type="PRINTS" id="PR00130">
    <property type="entry name" value="DNASEI"/>
</dbReference>
<dbReference type="SMART" id="SM00225">
    <property type="entry name" value="BTB"/>
    <property type="match status" value="2"/>
</dbReference>
<dbReference type="SUPFAM" id="SSF56219">
    <property type="entry name" value="DNase I-like"/>
    <property type="match status" value="1"/>
</dbReference>
<gene>
    <name evidence="15" type="ORF">XNOV1_A034569</name>
</gene>
<keyword evidence="5" id="KW-0255">Endonuclease</keyword>
<comment type="subcellular location">
    <subcellularLocation>
        <location evidence="1">Cytoplasm</location>
    </subcellularLocation>
</comment>
<dbReference type="Pfam" id="PF00651">
    <property type="entry name" value="BTB"/>
    <property type="match status" value="2"/>
</dbReference>
<keyword evidence="16" id="KW-1185">Reference proteome</keyword>
<dbReference type="FunFam" id="1.25.40.20:FF:000115">
    <property type="entry name" value="Ankyrin repeat and BTB/POZ domain-containing protein 1"/>
    <property type="match status" value="1"/>
</dbReference>
<dbReference type="PROSITE" id="PS50297">
    <property type="entry name" value="ANK_REP_REGION"/>
    <property type="match status" value="1"/>
</dbReference>
<keyword evidence="5" id="KW-0378">Hydrolase</keyword>
<feature type="region of interest" description="Disordered" evidence="13">
    <location>
        <begin position="390"/>
        <end position="411"/>
    </location>
</feature>
<evidence type="ECO:0000256" key="6">
    <source>
        <dbReference type="ARBA" id="ARBA00022768"/>
    </source>
</evidence>
<dbReference type="InterPro" id="IPR002110">
    <property type="entry name" value="Ankyrin_rpt"/>
</dbReference>
<keyword evidence="5" id="KW-0540">Nuclease</keyword>
<evidence type="ECO:0000259" key="14">
    <source>
        <dbReference type="PROSITE" id="PS50097"/>
    </source>
</evidence>
<evidence type="ECO:0000256" key="4">
    <source>
        <dbReference type="ARBA" id="ARBA00022737"/>
    </source>
</evidence>
<feature type="domain" description="BTB" evidence="14">
    <location>
        <begin position="688"/>
        <end position="762"/>
    </location>
</feature>
<dbReference type="CDD" id="cd10282">
    <property type="entry name" value="DNase1"/>
    <property type="match status" value="1"/>
</dbReference>
<dbReference type="GO" id="GO:0006308">
    <property type="term" value="P:DNA catabolic process"/>
    <property type="evidence" value="ECO:0007669"/>
    <property type="project" value="InterPro"/>
</dbReference>
<keyword evidence="8 12" id="KW-0040">ANK repeat</keyword>
<evidence type="ECO:0000256" key="12">
    <source>
        <dbReference type="PROSITE-ProRule" id="PRU00023"/>
    </source>
</evidence>
<dbReference type="FunFam" id="3.30.710.10:FF:000063">
    <property type="entry name" value="Ankyrin repeat and BTB/POZ domain-containing protein 1"/>
    <property type="match status" value="1"/>
</dbReference>
<evidence type="ECO:0000256" key="2">
    <source>
        <dbReference type="ARBA" id="ARBA00007359"/>
    </source>
</evidence>
<evidence type="ECO:0000256" key="10">
    <source>
        <dbReference type="ARBA" id="ARBA00053518"/>
    </source>
</evidence>
<dbReference type="SMART" id="SM00248">
    <property type="entry name" value="ANK"/>
    <property type="match status" value="2"/>
</dbReference>
<dbReference type="EMBL" id="OY660885">
    <property type="protein sequence ID" value="CAJ1084976.1"/>
    <property type="molecule type" value="Genomic_DNA"/>
</dbReference>
<dbReference type="Pfam" id="PF12796">
    <property type="entry name" value="Ank_2"/>
    <property type="match status" value="1"/>
</dbReference>
<dbReference type="InterPro" id="IPR036770">
    <property type="entry name" value="Ankyrin_rpt-contain_sf"/>
</dbReference>
<evidence type="ECO:0000256" key="13">
    <source>
        <dbReference type="SAM" id="MobiDB-lite"/>
    </source>
</evidence>
<dbReference type="SMART" id="SM00476">
    <property type="entry name" value="DNaseIc"/>
    <property type="match status" value="1"/>
</dbReference>
<dbReference type="CDD" id="cd18497">
    <property type="entry name" value="BACK_ABTB1_BPOZ"/>
    <property type="match status" value="1"/>
</dbReference>
<sequence>MKIASFNVRRFGLTKVSDPDVLSALVKIVSRYDIIVILEVVDVSGASVRLFLKELNRVNSSHHYALQLSTRLGRSRYKEQFLFLYRDDVVDLIDCYQYEDNNMDNMDAFVREPYILHFKPRNTVLKDIVLIPVHSTPWDTEKELDELYEVFQVVKDKWKTDNVMILGDFKADGIHVTSREMMGIRIRSDKNFHWLIGDDVDTTAITSNEHSYDRIVVYGEDMVAAIVPNSAKPFNFHKEFAMTEELALRVSDHYPVEVELLSSSPFWMTKNPQTHNNNQTSVNRAATGGLMSDVLTLQKENLLLEREKLQLQICLLKQRSVLKILCLPYVCAAVESSNYRLLVTSEVDTRHVTTGPLRPQHQAAVEQLVNNLQEGVSALQLFPSVDCANSEASPTHRQPVRQTGRLNASQRTENTAEIMDVHDLFISCRKGDICRVRYLVEQRDVDLNVRDKWDSTPLYYACLCGHEELVQYLLASGAKCEANTFDGERCMYGSLNDTVRRLIKDYKCVSVRAMQRGDYNYFLHTLLEQGQHSDVKFLVHGQIFTAHRCILSARSEYFTEMFETKWKGKTLITLKHPLINPAAFGAILQYFYTGRMDIDISLVEDSRRLAKQCKMVDLIEELENKCKQVYEFVSNKPGVCVKVLSLDSHSCQLQEEMAQLADCALPTELRVGFGELPFNRVDRFPTYPDICFRVNDLNFLCHKAFFGGRSDYFKALLEDHFSEGEQLQSHPSTPVITLHNITHEIFTHVMYYIYTDDTELTADDVFDVLCVADMYLLPGLKRICGKTLAKTICEDNVLCMWKTAKLFRLSRLEDQCTEFMAKIIDRLVEQAEFAEIVKEDAASVEERHETDSVPLVDEIRYHIASNVQTYSAIEEANQKLDALEELLCSINIDC</sequence>
<name>A0AAV1HIS5_XYRNO</name>
<dbReference type="PANTHER" id="PTHR46231:SF1">
    <property type="entry name" value="ANKYRIN REPEAT AND BTB_POZ DOMAIN-CONTAINING PROTEIN 1"/>
    <property type="match status" value="1"/>
</dbReference>
<dbReference type="Pfam" id="PF03372">
    <property type="entry name" value="Exo_endo_phos"/>
    <property type="match status" value="1"/>
</dbReference>
<dbReference type="AlphaFoldDB" id="A0AAV1HIS5"/>
<keyword evidence="4" id="KW-0677">Repeat</keyword>
<evidence type="ECO:0000256" key="11">
    <source>
        <dbReference type="ARBA" id="ARBA00071418"/>
    </source>
</evidence>
<dbReference type="InterPro" id="IPR036691">
    <property type="entry name" value="Endo/exonu/phosph_ase_sf"/>
</dbReference>
<dbReference type="PANTHER" id="PTHR46231">
    <property type="entry name" value="ANKYRIN REPEAT AND BTB/POZ DOMAIN-CONTAINING PROTEIN 1"/>
    <property type="match status" value="1"/>
</dbReference>
<dbReference type="InterPro" id="IPR016202">
    <property type="entry name" value="DNase_I"/>
</dbReference>
<comment type="function">
    <text evidence="10">May act as a mediator of the PTEN growth-suppressive signaling pathway. May play a role in developmental processes.</text>
</comment>
<evidence type="ECO:0000256" key="8">
    <source>
        <dbReference type="ARBA" id="ARBA00023043"/>
    </source>
</evidence>
<dbReference type="PROSITE" id="PS50097">
    <property type="entry name" value="BTB"/>
    <property type="match status" value="2"/>
</dbReference>
<evidence type="ECO:0000256" key="5">
    <source>
        <dbReference type="ARBA" id="ARBA00022759"/>
    </source>
</evidence>
<protein>
    <recommendedName>
        <fullName evidence="11">Ankyrin repeat and BTB/POZ domain-containing protein 1</fullName>
    </recommendedName>
</protein>
<evidence type="ECO:0000256" key="9">
    <source>
        <dbReference type="ARBA" id="ARBA00023054"/>
    </source>
</evidence>
<dbReference type="GO" id="GO:0005737">
    <property type="term" value="C:cytoplasm"/>
    <property type="evidence" value="ECO:0007669"/>
    <property type="project" value="UniProtKB-SubCell"/>
</dbReference>
<keyword evidence="9" id="KW-0175">Coiled coil</keyword>
<organism evidence="15 16">
    <name type="scientific">Xyrichtys novacula</name>
    <name type="common">Pearly razorfish</name>
    <name type="synonym">Hemipteronotus novacula</name>
    <dbReference type="NCBI Taxonomy" id="13765"/>
    <lineage>
        <taxon>Eukaryota</taxon>
        <taxon>Metazoa</taxon>
        <taxon>Chordata</taxon>
        <taxon>Craniata</taxon>
        <taxon>Vertebrata</taxon>
        <taxon>Euteleostomi</taxon>
        <taxon>Actinopterygii</taxon>
        <taxon>Neopterygii</taxon>
        <taxon>Teleostei</taxon>
        <taxon>Neoteleostei</taxon>
        <taxon>Acanthomorphata</taxon>
        <taxon>Eupercaria</taxon>
        <taxon>Labriformes</taxon>
        <taxon>Labridae</taxon>
        <taxon>Xyrichtys</taxon>
    </lineage>
</organism>
<dbReference type="InterPro" id="IPR005135">
    <property type="entry name" value="Endo/exonuclease/phosphatase"/>
</dbReference>
<evidence type="ECO:0000256" key="3">
    <source>
        <dbReference type="ARBA" id="ARBA00022490"/>
    </source>
</evidence>
<dbReference type="GO" id="GO:0004536">
    <property type="term" value="F:DNA nuclease activity"/>
    <property type="evidence" value="ECO:0007669"/>
    <property type="project" value="InterPro"/>
</dbReference>
<dbReference type="GO" id="GO:0004519">
    <property type="term" value="F:endonuclease activity"/>
    <property type="evidence" value="ECO:0007669"/>
    <property type="project" value="UniProtKB-KW"/>
</dbReference>
<dbReference type="InterPro" id="IPR000210">
    <property type="entry name" value="BTB/POZ_dom"/>
</dbReference>
<evidence type="ECO:0000313" key="16">
    <source>
        <dbReference type="Proteomes" id="UP001178508"/>
    </source>
</evidence>
<dbReference type="FunFam" id="3.30.710.10:FF:000064">
    <property type="entry name" value="Ankyrin repeat and BTB/POZ domain-containing protein 1"/>
    <property type="match status" value="1"/>
</dbReference>
<dbReference type="Proteomes" id="UP001178508">
    <property type="component" value="Chromosome 22"/>
</dbReference>
<accession>A0AAV1HIS5</accession>
<dbReference type="InterPro" id="IPR011333">
    <property type="entry name" value="SKP1/BTB/POZ_sf"/>
</dbReference>
<dbReference type="SUPFAM" id="SSF54695">
    <property type="entry name" value="POZ domain"/>
    <property type="match status" value="2"/>
</dbReference>
<feature type="domain" description="BTB" evidence="14">
    <location>
        <begin position="533"/>
        <end position="600"/>
    </location>
</feature>
<dbReference type="InterPro" id="IPR044515">
    <property type="entry name" value="ABTB1"/>
</dbReference>
<dbReference type="Gene3D" id="1.25.40.20">
    <property type="entry name" value="Ankyrin repeat-containing domain"/>
    <property type="match status" value="1"/>
</dbReference>
<evidence type="ECO:0000313" key="15">
    <source>
        <dbReference type="EMBL" id="CAJ1084976.1"/>
    </source>
</evidence>
<reference evidence="15" key="1">
    <citation type="submission" date="2023-08" db="EMBL/GenBank/DDBJ databases">
        <authorList>
            <person name="Alioto T."/>
            <person name="Alioto T."/>
            <person name="Gomez Garrido J."/>
        </authorList>
    </citation>
    <scope>NUCLEOTIDE SEQUENCE</scope>
</reference>
<dbReference type="CDD" id="cd18296">
    <property type="entry name" value="BTB2_POZ_ABTB1_BPOZ1"/>
    <property type="match status" value="1"/>
</dbReference>
<keyword evidence="6" id="KW-0251">Elongation factor</keyword>
<evidence type="ECO:0000256" key="7">
    <source>
        <dbReference type="ARBA" id="ARBA00022917"/>
    </source>
</evidence>
<proteinExistence type="inferred from homology"/>
<dbReference type="Gene3D" id="3.30.710.10">
    <property type="entry name" value="Potassium Channel Kv1.1, Chain A"/>
    <property type="match status" value="2"/>
</dbReference>
<feature type="repeat" description="ANK" evidence="12">
    <location>
        <begin position="453"/>
        <end position="485"/>
    </location>
</feature>
<evidence type="ECO:0000256" key="1">
    <source>
        <dbReference type="ARBA" id="ARBA00004496"/>
    </source>
</evidence>
<dbReference type="GO" id="GO:0003746">
    <property type="term" value="F:translation elongation factor activity"/>
    <property type="evidence" value="ECO:0007669"/>
    <property type="project" value="UniProtKB-KW"/>
</dbReference>
<dbReference type="PROSITE" id="PS50088">
    <property type="entry name" value="ANK_REPEAT"/>
    <property type="match status" value="1"/>
</dbReference>
<keyword evidence="3" id="KW-0963">Cytoplasm</keyword>
<dbReference type="Gene3D" id="3.60.10.10">
    <property type="entry name" value="Endonuclease/exonuclease/phosphatase"/>
    <property type="match status" value="1"/>
</dbReference>
<dbReference type="CDD" id="cd18295">
    <property type="entry name" value="BTB1_POZ_ABTB1_BPOZ1"/>
    <property type="match status" value="1"/>
</dbReference>
<dbReference type="GO" id="GO:0000151">
    <property type="term" value="C:ubiquitin ligase complex"/>
    <property type="evidence" value="ECO:0007669"/>
    <property type="project" value="TreeGrafter"/>
</dbReference>